<keyword evidence="2" id="KW-1185">Reference proteome</keyword>
<sequence length="541" mass="59572">MSLFQSLTNTNIAIKDAEGNEPTPEAIGATALIQSLLEVTAFDACASKRNAFTTFSVISKARDLCKNIHTRIKVVDSSPLDSWDAFVVYTEAIDPLEELLFKLVDWLEEEADKLLNATTAIKDAIEFIKTWETNQASLKTYYHSDSEELKKLTTGAPDPSLSVYADLQKHDDHCLISALCQEIGATTFEGPKLSKDAKADPLALTLVKQLAKVAREIQVPPSIDQPSMTLAAKCAMIVQGVLHLGEHAAASDTKIALKAILVWEKALSLLKSLSTHVSDTTAKKFDDLKIEYDAFLVFLGTHLDLLHQKLAVEIPSEYLDIIQSVRNVKRPYHARTVELALQCNLLVKHFIDKEKLPINLPPLEGALNAAMEALEAATSAMVSLKLFDYKKDDQIPSVTEITTKFDEAQKKVKDCFDMYKMETAAKELPDKMTAALEKDKAKVVQMRAKFTDAKVCATILIKPVNANSLRQYPKKALNSTDKEATLTAVLWGALSATDAATITQWHIASGPDKKRLSNHMKVKDIPDADLAGLAFVHTPDA</sequence>
<dbReference type="AlphaFoldDB" id="A0A166WTI6"/>
<dbReference type="OrthoDB" id="2953592at2759"/>
<evidence type="ECO:0000313" key="2">
    <source>
        <dbReference type="Proteomes" id="UP000076532"/>
    </source>
</evidence>
<reference evidence="1 2" key="1">
    <citation type="journal article" date="2016" name="Mol. Biol. Evol.">
        <title>Comparative Genomics of Early-Diverging Mushroom-Forming Fungi Provides Insights into the Origins of Lignocellulose Decay Capabilities.</title>
        <authorList>
            <person name="Nagy L.G."/>
            <person name="Riley R."/>
            <person name="Tritt A."/>
            <person name="Adam C."/>
            <person name="Daum C."/>
            <person name="Floudas D."/>
            <person name="Sun H."/>
            <person name="Yadav J.S."/>
            <person name="Pangilinan J."/>
            <person name="Larsson K.H."/>
            <person name="Matsuura K."/>
            <person name="Barry K."/>
            <person name="Labutti K."/>
            <person name="Kuo R."/>
            <person name="Ohm R.A."/>
            <person name="Bhattacharya S.S."/>
            <person name="Shirouzu T."/>
            <person name="Yoshinaga Y."/>
            <person name="Martin F.M."/>
            <person name="Grigoriev I.V."/>
            <person name="Hibbett D.S."/>
        </authorList>
    </citation>
    <scope>NUCLEOTIDE SEQUENCE [LARGE SCALE GENOMIC DNA]</scope>
    <source>
        <strain evidence="1 2">CBS 109695</strain>
    </source>
</reference>
<organism evidence="1 2">
    <name type="scientific">Athelia psychrophila</name>
    <dbReference type="NCBI Taxonomy" id="1759441"/>
    <lineage>
        <taxon>Eukaryota</taxon>
        <taxon>Fungi</taxon>
        <taxon>Dikarya</taxon>
        <taxon>Basidiomycota</taxon>
        <taxon>Agaricomycotina</taxon>
        <taxon>Agaricomycetes</taxon>
        <taxon>Agaricomycetidae</taxon>
        <taxon>Atheliales</taxon>
        <taxon>Atheliaceae</taxon>
        <taxon>Athelia</taxon>
    </lineage>
</organism>
<protein>
    <submittedName>
        <fullName evidence="1">Uncharacterized protein</fullName>
    </submittedName>
</protein>
<dbReference type="Proteomes" id="UP000076532">
    <property type="component" value="Unassembled WGS sequence"/>
</dbReference>
<accession>A0A166WTI6</accession>
<proteinExistence type="predicted"/>
<dbReference type="EMBL" id="KV417481">
    <property type="protein sequence ID" value="KZP34095.1"/>
    <property type="molecule type" value="Genomic_DNA"/>
</dbReference>
<gene>
    <name evidence="1" type="ORF">FIBSPDRAFT_881547</name>
</gene>
<name>A0A166WTI6_9AGAM</name>
<evidence type="ECO:0000313" key="1">
    <source>
        <dbReference type="EMBL" id="KZP34095.1"/>
    </source>
</evidence>